<dbReference type="NCBIfam" id="TIGR03124">
    <property type="entry name" value="citrate_citX"/>
    <property type="match status" value="1"/>
</dbReference>
<name>A0ABS1THX3_9CLOT</name>
<dbReference type="GO" id="GO:0050519">
    <property type="term" value="F:holo-citrate lyase synthase activity"/>
    <property type="evidence" value="ECO:0007669"/>
    <property type="project" value="UniProtKB-EC"/>
</dbReference>
<comment type="catalytic activity">
    <reaction evidence="4">
        <text>apo-[citrate lyase ACP] + 2'-(5''-triphospho-alpha-D-ribosyl)-3'-dephospho-CoA = holo-[citrate lyase ACP] + diphosphate</text>
        <dbReference type="Rhea" id="RHEA:16333"/>
        <dbReference type="Rhea" id="RHEA-COMP:10157"/>
        <dbReference type="Rhea" id="RHEA-COMP:10158"/>
        <dbReference type="ChEBI" id="CHEBI:29999"/>
        <dbReference type="ChEBI" id="CHEBI:33019"/>
        <dbReference type="ChEBI" id="CHEBI:61378"/>
        <dbReference type="ChEBI" id="CHEBI:82683"/>
        <dbReference type="EC" id="2.7.7.61"/>
    </reaction>
</comment>
<dbReference type="EC" id="2.7.7.61" evidence="1"/>
<proteinExistence type="predicted"/>
<organism evidence="5 6">
    <name type="scientific">Clostridium rhizosphaerae</name>
    <dbReference type="NCBI Taxonomy" id="2803861"/>
    <lineage>
        <taxon>Bacteria</taxon>
        <taxon>Bacillati</taxon>
        <taxon>Bacillota</taxon>
        <taxon>Clostridia</taxon>
        <taxon>Eubacteriales</taxon>
        <taxon>Clostridiaceae</taxon>
        <taxon>Clostridium</taxon>
    </lineage>
</organism>
<gene>
    <name evidence="5" type="primary">citX</name>
    <name evidence="5" type="ORF">JK636_21095</name>
</gene>
<dbReference type="Pfam" id="PF03802">
    <property type="entry name" value="CitX"/>
    <property type="match status" value="1"/>
</dbReference>
<reference evidence="5 6" key="1">
    <citation type="submission" date="2021-01" db="EMBL/GenBank/DDBJ databases">
        <title>Genome public.</title>
        <authorList>
            <person name="Liu C."/>
            <person name="Sun Q."/>
        </authorList>
    </citation>
    <scope>NUCLEOTIDE SEQUENCE [LARGE SCALE GENOMIC DNA]</scope>
    <source>
        <strain evidence="5 6">YIM B02515</strain>
    </source>
</reference>
<evidence type="ECO:0000256" key="1">
    <source>
        <dbReference type="ARBA" id="ARBA00012524"/>
    </source>
</evidence>
<evidence type="ECO:0000313" key="5">
    <source>
        <dbReference type="EMBL" id="MBL4938211.1"/>
    </source>
</evidence>
<dbReference type="RefSeq" id="WP_202750935.1">
    <property type="nucleotide sequence ID" value="NZ_JAESWC010000018.1"/>
</dbReference>
<dbReference type="InterPro" id="IPR005551">
    <property type="entry name" value="CitX"/>
</dbReference>
<evidence type="ECO:0000313" key="6">
    <source>
        <dbReference type="Proteomes" id="UP000632377"/>
    </source>
</evidence>
<accession>A0ABS1THX3</accession>
<dbReference type="GO" id="GO:0016829">
    <property type="term" value="F:lyase activity"/>
    <property type="evidence" value="ECO:0007669"/>
    <property type="project" value="UniProtKB-KW"/>
</dbReference>
<dbReference type="Proteomes" id="UP000632377">
    <property type="component" value="Unassembled WGS sequence"/>
</dbReference>
<sequence length="182" mass="21098">MGKHFCGQEQSVQDIMEARDVRVRYHDYLLRGYKRTVISYKLNIPGPVKYSPLIKQIFDVGLSELNRKLDQAFVDIVHEKVWYKKSGPEYFAVVDVAAIPIKKLSTSIEEKHPLGRLFDFDIINSDGSQVSREKLGIGQRKCLLCKKGAFECGRSRRHDVDTLITHIRAMAFNYFRLYEEVI</sequence>
<evidence type="ECO:0000256" key="2">
    <source>
        <dbReference type="ARBA" id="ARBA00022679"/>
    </source>
</evidence>
<keyword evidence="3 5" id="KW-0548">Nucleotidyltransferase</keyword>
<protein>
    <recommendedName>
        <fullName evidence="1">citrate lyase holo-[acyl-carrier protein] synthase</fullName>
        <ecNumber evidence="1">2.7.7.61</ecNumber>
    </recommendedName>
</protein>
<keyword evidence="2 5" id="KW-0808">Transferase</keyword>
<keyword evidence="6" id="KW-1185">Reference proteome</keyword>
<comment type="caution">
    <text evidence="5">The sequence shown here is derived from an EMBL/GenBank/DDBJ whole genome shotgun (WGS) entry which is preliminary data.</text>
</comment>
<keyword evidence="5" id="KW-0456">Lyase</keyword>
<dbReference type="EMBL" id="JAESWC010000018">
    <property type="protein sequence ID" value="MBL4938211.1"/>
    <property type="molecule type" value="Genomic_DNA"/>
</dbReference>
<evidence type="ECO:0000256" key="3">
    <source>
        <dbReference type="ARBA" id="ARBA00022695"/>
    </source>
</evidence>
<evidence type="ECO:0000256" key="4">
    <source>
        <dbReference type="ARBA" id="ARBA00048574"/>
    </source>
</evidence>